<proteinExistence type="predicted"/>
<evidence type="ECO:0000313" key="2">
    <source>
        <dbReference type="Proteomes" id="UP001212741"/>
    </source>
</evidence>
<protein>
    <submittedName>
        <fullName evidence="1">Uncharacterized protein</fullName>
    </submittedName>
</protein>
<dbReference type="Proteomes" id="UP001212741">
    <property type="component" value="Unassembled WGS sequence"/>
</dbReference>
<organism evidence="1 2">
    <name type="scientific">Collinsella aerofaciens</name>
    <dbReference type="NCBI Taxonomy" id="74426"/>
    <lineage>
        <taxon>Bacteria</taxon>
        <taxon>Bacillati</taxon>
        <taxon>Actinomycetota</taxon>
        <taxon>Coriobacteriia</taxon>
        <taxon>Coriobacteriales</taxon>
        <taxon>Coriobacteriaceae</taxon>
        <taxon>Collinsella</taxon>
    </lineage>
</organism>
<accession>A0AAW6AHB1</accession>
<dbReference type="RefSeq" id="WP_195520547.1">
    <property type="nucleotide sequence ID" value="NZ_JADNPG010000003.1"/>
</dbReference>
<comment type="caution">
    <text evidence="1">The sequence shown here is derived from an EMBL/GenBank/DDBJ whole genome shotgun (WGS) entry which is preliminary data.</text>
</comment>
<gene>
    <name evidence="1" type="ORF">PMW86_01065</name>
</gene>
<evidence type="ECO:0000313" key="1">
    <source>
        <dbReference type="EMBL" id="MDB1838188.1"/>
    </source>
</evidence>
<reference evidence="1" key="1">
    <citation type="submission" date="2023-01" db="EMBL/GenBank/DDBJ databases">
        <title>Human gut microbiome strain richness.</title>
        <authorList>
            <person name="Chen-Liaw A."/>
        </authorList>
    </citation>
    <scope>NUCLEOTIDE SEQUENCE</scope>
    <source>
        <strain evidence="1">D54st1_D6_D54t1_190329</strain>
    </source>
</reference>
<dbReference type="EMBL" id="JAQLEC010000002">
    <property type="protein sequence ID" value="MDB1838188.1"/>
    <property type="molecule type" value="Genomic_DNA"/>
</dbReference>
<dbReference type="AlphaFoldDB" id="A0AAW6AHB1"/>
<name>A0AAW6AHB1_9ACTN</name>
<sequence length="118" mass="12427">MSNEEKVRVTVEACGEVRSFECRCATLSTSNGDGTGHSCFVGSGGLSDFLTLTVACADAPYEAFRQAGAPDGLARKLMLIAVLGADPRGHADSVQTLDLDARREIRDMAAELGVDADF</sequence>